<dbReference type="InterPro" id="IPR010108">
    <property type="entry name" value="Lycopene_cyclase_b/e"/>
</dbReference>
<evidence type="ECO:0000313" key="2">
    <source>
        <dbReference type="EMBL" id="MDT0575057.1"/>
    </source>
</evidence>
<gene>
    <name evidence="2" type="primary">crtY</name>
    <name evidence="2" type="ORF">RM533_02525</name>
</gene>
<dbReference type="NCBIfam" id="TIGR01789">
    <property type="entry name" value="lycopene_cycl"/>
    <property type="match status" value="1"/>
</dbReference>
<dbReference type="Gene3D" id="3.50.50.60">
    <property type="entry name" value="FAD/NAD(P)-binding domain"/>
    <property type="match status" value="1"/>
</dbReference>
<dbReference type="NCBIfam" id="TIGR01790">
    <property type="entry name" value="carotene-cycl"/>
    <property type="match status" value="1"/>
</dbReference>
<dbReference type="RefSeq" id="WP_311339604.1">
    <property type="nucleotide sequence ID" value="NZ_JAVRHS010000001.1"/>
</dbReference>
<protein>
    <submittedName>
        <fullName evidence="2">Lycopene beta-cyclase CrtY</fullName>
        <ecNumber evidence="2">5.5.1.19</ecNumber>
    </submittedName>
</protein>
<keyword evidence="2" id="KW-0413">Isomerase</keyword>
<dbReference type="Pfam" id="PF05834">
    <property type="entry name" value="Lycopene_cycl"/>
    <property type="match status" value="1"/>
</dbReference>
<comment type="similarity">
    <text evidence="1">Belongs to the lycopene cyclase family.</text>
</comment>
<comment type="caution">
    <text evidence="2">The sequence shown here is derived from an EMBL/GenBank/DDBJ whole genome shotgun (WGS) entry which is preliminary data.</text>
</comment>
<dbReference type="InterPro" id="IPR008461">
    <property type="entry name" value="CrtY"/>
</dbReference>
<organism evidence="2 3">
    <name type="scientific">Croceicoccus esteveae</name>
    <dbReference type="NCBI Taxonomy" id="3075597"/>
    <lineage>
        <taxon>Bacteria</taxon>
        <taxon>Pseudomonadati</taxon>
        <taxon>Pseudomonadota</taxon>
        <taxon>Alphaproteobacteria</taxon>
        <taxon>Sphingomonadales</taxon>
        <taxon>Erythrobacteraceae</taxon>
        <taxon>Croceicoccus</taxon>
    </lineage>
</organism>
<evidence type="ECO:0000256" key="1">
    <source>
        <dbReference type="ARBA" id="ARBA00006599"/>
    </source>
</evidence>
<dbReference type="EC" id="5.5.1.19" evidence="2"/>
<dbReference type="Proteomes" id="UP001259803">
    <property type="component" value="Unassembled WGS sequence"/>
</dbReference>
<name>A0ABU2ZI22_9SPHN</name>
<evidence type="ECO:0000313" key="3">
    <source>
        <dbReference type="Proteomes" id="UP001259803"/>
    </source>
</evidence>
<sequence length="397" mass="42822">MARPYDIAIAGGGLAGALVALALARHHPELRVALVEAGDTIGGNHIWSFFATDIAPAHRALVEPLIAARWDEGYKVVFPRFSRVLDTPYRSITSERLDAAVRAALAPEQVMTGVTVSRVAADGITLDDGSVVAAHGVIDARGIAAQDVALLRGGWQKFTGQMLTLERPHGLQRPVVMDASVVQHDGYRFVYCLPFSSHEVFVEDTYYSDTPELDLALLKQRIAEYAQGHGWTIAHVSRTETGVLPVVSGAGHTAFASVFAQGTGVAGVRAGLFQPLTSYSLPDAVRFAHELAALDDLGSAALARFSQRYAAHHWRSRRFYRTLTAMLFGAAAPKDRYKVLERFYTLDDALIERFYAGQGTFGDKARVLAGKPPVPLSAAILALAGSGAPGFLETKRQ</sequence>
<keyword evidence="3" id="KW-1185">Reference proteome</keyword>
<dbReference type="GO" id="GO:0016853">
    <property type="term" value="F:isomerase activity"/>
    <property type="evidence" value="ECO:0007669"/>
    <property type="project" value="UniProtKB-KW"/>
</dbReference>
<accession>A0ABU2ZI22</accession>
<dbReference type="InterPro" id="IPR036188">
    <property type="entry name" value="FAD/NAD-bd_sf"/>
</dbReference>
<reference evidence="2 3" key="1">
    <citation type="submission" date="2023-09" db="EMBL/GenBank/DDBJ databases">
        <authorList>
            <person name="Rey-Velasco X."/>
        </authorList>
    </citation>
    <scope>NUCLEOTIDE SEQUENCE [LARGE SCALE GENOMIC DNA]</scope>
    <source>
        <strain evidence="2 3">F390</strain>
    </source>
</reference>
<dbReference type="SUPFAM" id="SSF51905">
    <property type="entry name" value="FAD/NAD(P)-binding domain"/>
    <property type="match status" value="1"/>
</dbReference>
<dbReference type="EMBL" id="JAVRHS010000001">
    <property type="protein sequence ID" value="MDT0575057.1"/>
    <property type="molecule type" value="Genomic_DNA"/>
</dbReference>
<proteinExistence type="inferred from homology"/>